<comment type="caution">
    <text evidence="1">The sequence shown here is derived from an EMBL/GenBank/DDBJ whole genome shotgun (WGS) entry which is preliminary data.</text>
</comment>
<gene>
    <name evidence="1" type="ORF">S01H1_70493</name>
</gene>
<feature type="non-terminal residue" evidence="1">
    <location>
        <position position="63"/>
    </location>
</feature>
<organism evidence="1">
    <name type="scientific">marine sediment metagenome</name>
    <dbReference type="NCBI Taxonomy" id="412755"/>
    <lineage>
        <taxon>unclassified sequences</taxon>
        <taxon>metagenomes</taxon>
        <taxon>ecological metagenomes</taxon>
    </lineage>
</organism>
<sequence length="63" mass="6804">MPIHEVKGRADIKAALDATDVQIPGIASTHVEIQSYYRLGRVLYSIGAAPAWPADWKAIAKGD</sequence>
<accession>X0WST6</accession>
<name>X0WST6_9ZZZZ</name>
<protein>
    <submittedName>
        <fullName evidence="1">Uncharacterized protein</fullName>
    </submittedName>
</protein>
<proteinExistence type="predicted"/>
<reference evidence="1" key="1">
    <citation type="journal article" date="2014" name="Front. Microbiol.">
        <title>High frequency of phylogenetically diverse reductive dehalogenase-homologous genes in deep subseafloor sedimentary metagenomes.</title>
        <authorList>
            <person name="Kawai M."/>
            <person name="Futagami T."/>
            <person name="Toyoda A."/>
            <person name="Takaki Y."/>
            <person name="Nishi S."/>
            <person name="Hori S."/>
            <person name="Arai W."/>
            <person name="Tsubouchi T."/>
            <person name="Morono Y."/>
            <person name="Uchiyama I."/>
            <person name="Ito T."/>
            <person name="Fujiyama A."/>
            <person name="Inagaki F."/>
            <person name="Takami H."/>
        </authorList>
    </citation>
    <scope>NUCLEOTIDE SEQUENCE</scope>
    <source>
        <strain evidence="1">Expedition CK06-06</strain>
    </source>
</reference>
<dbReference type="EMBL" id="BARS01046885">
    <property type="protein sequence ID" value="GAG33999.1"/>
    <property type="molecule type" value="Genomic_DNA"/>
</dbReference>
<dbReference type="AlphaFoldDB" id="X0WST6"/>
<evidence type="ECO:0000313" key="1">
    <source>
        <dbReference type="EMBL" id="GAG33999.1"/>
    </source>
</evidence>